<dbReference type="EMBL" id="BRPL01000002">
    <property type="protein sequence ID" value="GLB46410.1"/>
    <property type="molecule type" value="Genomic_DNA"/>
</dbReference>
<keyword evidence="1" id="KW-0732">Signal</keyword>
<feature type="chain" id="PRO_5040802318" evidence="1">
    <location>
        <begin position="26"/>
        <end position="262"/>
    </location>
</feature>
<keyword evidence="3" id="KW-1185">Reference proteome</keyword>
<feature type="signal peptide" evidence="1">
    <location>
        <begin position="1"/>
        <end position="25"/>
    </location>
</feature>
<evidence type="ECO:0000313" key="3">
    <source>
        <dbReference type="Proteomes" id="UP001144204"/>
    </source>
</evidence>
<organism evidence="2 3">
    <name type="scientific">Philodulcilactobacillus myokoensis</name>
    <dbReference type="NCBI Taxonomy" id="2929573"/>
    <lineage>
        <taxon>Bacteria</taxon>
        <taxon>Bacillati</taxon>
        <taxon>Bacillota</taxon>
        <taxon>Bacilli</taxon>
        <taxon>Lactobacillales</taxon>
        <taxon>Lactobacillaceae</taxon>
        <taxon>Philodulcilactobacillus</taxon>
    </lineage>
</organism>
<evidence type="ECO:0000256" key="1">
    <source>
        <dbReference type="SAM" id="SignalP"/>
    </source>
</evidence>
<reference evidence="2" key="2">
    <citation type="journal article" date="2023" name="PLoS ONE">
        <title>Philodulcilactobacillus myokoensis gen. nov., sp. nov., a fructophilic, acidophilic, and agar-phobic lactic acid bacterium isolated from fermented vegetable extracts.</title>
        <authorList>
            <person name="Kouya T."/>
            <person name="Ishiyama Y."/>
            <person name="Ohashi S."/>
            <person name="Kumakubo R."/>
            <person name="Yamazaki T."/>
            <person name="Otaki T."/>
        </authorList>
    </citation>
    <scope>NUCLEOTIDE SEQUENCE</scope>
    <source>
        <strain evidence="2">WR16-4</strain>
    </source>
</reference>
<accession>A0A9W6B0R5</accession>
<comment type="caution">
    <text evidence="2">The sequence shown here is derived from an EMBL/GenBank/DDBJ whole genome shotgun (WGS) entry which is preliminary data.</text>
</comment>
<sequence>MKSKLLLAAAVSFLGLSTIGGTASAKQKLLRIPNQYQKTWQMSGNHDKTLQVYRYTAFYNSKSKSDRYRMRLHFKKMGYGKYGVVTNSNYMPFNFKMRKHHLDVYYQNRMIRFYVQDHAQSNDQNLSRSQHLKLDVSAYNELLQNNSDVPFGTSFNYVNENGNRRDVANSLNYFVYADGDFQSNQPSDYQNSYGYYSVAYVKRMRKNMLALNNIFQDQLTKYQKKQMNKIAKQLSGKITSKNVADYAANINNLPKRLAQYIK</sequence>
<name>A0A9W6B0R5_9LACO</name>
<gene>
    <name evidence="2" type="ORF">WR164_03890</name>
</gene>
<dbReference type="AlphaFoldDB" id="A0A9W6B0R5"/>
<protein>
    <submittedName>
        <fullName evidence="2">Uncharacterized protein</fullName>
    </submittedName>
</protein>
<reference evidence="2" key="1">
    <citation type="submission" date="2022-07" db="EMBL/GenBank/DDBJ databases">
        <authorList>
            <person name="Kouya T."/>
            <person name="Ishiyama Y."/>
        </authorList>
    </citation>
    <scope>NUCLEOTIDE SEQUENCE</scope>
    <source>
        <strain evidence="2">WR16-4</strain>
    </source>
</reference>
<evidence type="ECO:0000313" key="2">
    <source>
        <dbReference type="EMBL" id="GLB46410.1"/>
    </source>
</evidence>
<proteinExistence type="predicted"/>
<dbReference type="RefSeq" id="WP_286135871.1">
    <property type="nucleotide sequence ID" value="NZ_BRPL01000002.1"/>
</dbReference>
<dbReference type="Proteomes" id="UP001144204">
    <property type="component" value="Unassembled WGS sequence"/>
</dbReference>